<gene>
    <name evidence="3" type="primary">mnmH</name>
    <name evidence="3" type="ORF">KHM83_05025</name>
</gene>
<dbReference type="SUPFAM" id="SSF52821">
    <property type="entry name" value="Rhodanese/Cell cycle control phosphatase"/>
    <property type="match status" value="1"/>
</dbReference>
<dbReference type="RefSeq" id="WP_213235816.1">
    <property type="nucleotide sequence ID" value="NZ_JAHBCL010000007.1"/>
</dbReference>
<dbReference type="InterPro" id="IPR036873">
    <property type="entry name" value="Rhodanese-like_dom_sf"/>
</dbReference>
<accession>A0ABS5PLI5</accession>
<evidence type="ECO:0000313" key="4">
    <source>
        <dbReference type="Proteomes" id="UP000746471"/>
    </source>
</evidence>
<dbReference type="NCBIfam" id="NF008750">
    <property type="entry name" value="PRK11784.1-2"/>
    <property type="match status" value="1"/>
</dbReference>
<dbReference type="EMBL" id="JAHBCL010000007">
    <property type="protein sequence ID" value="MBS7526029.1"/>
    <property type="molecule type" value="Genomic_DNA"/>
</dbReference>
<keyword evidence="4" id="KW-1185">Reference proteome</keyword>
<dbReference type="PANTHER" id="PTHR30401:SF0">
    <property type="entry name" value="TRNA 2-SELENOURIDINE SYNTHASE"/>
    <property type="match status" value="1"/>
</dbReference>
<name>A0ABS5PLI5_9FIRM</name>
<keyword evidence="3" id="KW-0808">Transferase</keyword>
<dbReference type="InterPro" id="IPR058840">
    <property type="entry name" value="AAA_SelU"/>
</dbReference>
<dbReference type="GO" id="GO:0016740">
    <property type="term" value="F:transferase activity"/>
    <property type="evidence" value="ECO:0007669"/>
    <property type="project" value="UniProtKB-KW"/>
</dbReference>
<dbReference type="SMART" id="SM00450">
    <property type="entry name" value="RHOD"/>
    <property type="match status" value="1"/>
</dbReference>
<organism evidence="3 4">
    <name type="scientific">Fusibacter paucivorans</name>
    <dbReference type="NCBI Taxonomy" id="76009"/>
    <lineage>
        <taxon>Bacteria</taxon>
        <taxon>Bacillati</taxon>
        <taxon>Bacillota</taxon>
        <taxon>Clostridia</taxon>
        <taxon>Eubacteriales</taxon>
        <taxon>Eubacteriales Family XII. Incertae Sedis</taxon>
        <taxon>Fusibacter</taxon>
    </lineage>
</organism>
<reference evidence="3 4" key="1">
    <citation type="submission" date="2021-05" db="EMBL/GenBank/DDBJ databases">
        <title>Fusibacter ferrireducens sp. nov., an anaerobic, sulfur- and Fe-reducing bacterium isolated from the mangrove sediment.</title>
        <authorList>
            <person name="Qiu D."/>
        </authorList>
    </citation>
    <scope>NUCLEOTIDE SEQUENCE [LARGE SCALE GENOMIC DNA]</scope>
    <source>
        <strain evidence="3 4">DSM 12116</strain>
    </source>
</reference>
<comment type="caution">
    <text evidence="3">The sequence shown here is derived from an EMBL/GenBank/DDBJ whole genome shotgun (WGS) entry which is preliminary data.</text>
</comment>
<dbReference type="InterPro" id="IPR001763">
    <property type="entry name" value="Rhodanese-like_dom"/>
</dbReference>
<dbReference type="Pfam" id="PF26341">
    <property type="entry name" value="AAA_SelU"/>
    <property type="match status" value="1"/>
</dbReference>
<evidence type="ECO:0000313" key="3">
    <source>
        <dbReference type="EMBL" id="MBS7526029.1"/>
    </source>
</evidence>
<protein>
    <submittedName>
        <fullName evidence="3">tRNA 2-selenouridine(34) synthase MnmH</fullName>
        <ecNumber evidence="3">2.5.1.-</ecNumber>
    </submittedName>
</protein>
<evidence type="ECO:0000256" key="1">
    <source>
        <dbReference type="ARBA" id="ARBA00023266"/>
    </source>
</evidence>
<dbReference type="PROSITE" id="PS50206">
    <property type="entry name" value="RHODANESE_3"/>
    <property type="match status" value="1"/>
</dbReference>
<dbReference type="Gene3D" id="3.40.250.10">
    <property type="entry name" value="Rhodanese-like domain"/>
    <property type="match status" value="1"/>
</dbReference>
<dbReference type="InterPro" id="IPR017582">
    <property type="entry name" value="SelU"/>
</dbReference>
<dbReference type="EC" id="2.5.1.-" evidence="3"/>
<dbReference type="Pfam" id="PF00581">
    <property type="entry name" value="Rhodanese"/>
    <property type="match status" value="1"/>
</dbReference>
<sequence length="346" mass="39304">MALKIPFDVTRQNTYYIDVRSESEFEQGHIVGAVNMPILNDQERRDVGTLYKQVSVEEAKRLGLKVASGKVIDYFDAICKVKAEKPNAVIAFYCARGGFRSRSITQLLKGIGEEVYCLDGGYKHYRHQVLAYLDSPSRFPKFIMVHGLTGVGKTKLLTGLMRKGYPVLDLEGAANHKGSHLGAIGTNEIQHMQMFENTVFHQLAASPAEYAFVESESKRIGNVYIPPKLFEAIRSGEHIMVYREMENRIKALIDEYCSADNFEALIWPAFERIKPYLSKETYGDMAEKLRTAQYEAFVEGILTKHYDPIYQKSIKNYVYDLSIHAETDEAGISALSHWYDTTHELS</sequence>
<feature type="domain" description="Rhodanese" evidence="2">
    <location>
        <begin position="10"/>
        <end position="134"/>
    </location>
</feature>
<keyword evidence="1" id="KW-0711">Selenium</keyword>
<proteinExistence type="predicted"/>
<evidence type="ECO:0000259" key="2">
    <source>
        <dbReference type="PROSITE" id="PS50206"/>
    </source>
</evidence>
<dbReference type="Proteomes" id="UP000746471">
    <property type="component" value="Unassembled WGS sequence"/>
</dbReference>
<dbReference type="PANTHER" id="PTHR30401">
    <property type="entry name" value="TRNA 2-SELENOURIDINE SYNTHASE"/>
    <property type="match status" value="1"/>
</dbReference>
<dbReference type="NCBIfam" id="TIGR03167">
    <property type="entry name" value="tRNA_sel_U_synt"/>
    <property type="match status" value="1"/>
</dbReference>